<evidence type="ECO:0000313" key="2">
    <source>
        <dbReference type="Proteomes" id="UP001596132"/>
    </source>
</evidence>
<gene>
    <name evidence="1" type="ORF">ACFPVW_03105</name>
</gene>
<comment type="caution">
    <text evidence="1">The sequence shown here is derived from an EMBL/GenBank/DDBJ whole genome shotgun (WGS) entry which is preliminary data.</text>
</comment>
<keyword evidence="2" id="KW-1185">Reference proteome</keyword>
<reference evidence="2" key="1">
    <citation type="journal article" date="2019" name="Int. J. Syst. Evol. Microbiol.">
        <title>The Global Catalogue of Microorganisms (GCM) 10K type strain sequencing project: providing services to taxonomists for standard genome sequencing and annotation.</title>
        <authorList>
            <consortium name="The Broad Institute Genomics Platform"/>
            <consortium name="The Broad Institute Genome Sequencing Center for Infectious Disease"/>
            <person name="Wu L."/>
            <person name="Ma J."/>
        </authorList>
    </citation>
    <scope>NUCLEOTIDE SEQUENCE [LARGE SCALE GENOMIC DNA]</scope>
    <source>
        <strain evidence="2">KCTC 15012</strain>
    </source>
</reference>
<dbReference type="Proteomes" id="UP001596132">
    <property type="component" value="Unassembled WGS sequence"/>
</dbReference>
<sequence>MGYFTAFLPARAGLRQPSVQHIGAPSAQADATVNLIPPANTEGKA</sequence>
<name>A0ABW0Y8M6_9GAMM</name>
<accession>A0ABW0Y8M6</accession>
<dbReference type="RefSeq" id="WP_197066166.1">
    <property type="nucleotide sequence ID" value="NZ_CDDF01000005.1"/>
</dbReference>
<organism evidence="1 2">
    <name type="scientific">Aeromonas eucrenophila</name>
    <dbReference type="NCBI Taxonomy" id="649"/>
    <lineage>
        <taxon>Bacteria</taxon>
        <taxon>Pseudomonadati</taxon>
        <taxon>Pseudomonadota</taxon>
        <taxon>Gammaproteobacteria</taxon>
        <taxon>Aeromonadales</taxon>
        <taxon>Aeromonadaceae</taxon>
        <taxon>Aeromonas</taxon>
    </lineage>
</organism>
<evidence type="ECO:0000313" key="1">
    <source>
        <dbReference type="EMBL" id="MFC5705081.1"/>
    </source>
</evidence>
<dbReference type="EMBL" id="JBHSPP010000005">
    <property type="protein sequence ID" value="MFC5705081.1"/>
    <property type="molecule type" value="Genomic_DNA"/>
</dbReference>
<proteinExistence type="predicted"/>
<protein>
    <submittedName>
        <fullName evidence="1">Uncharacterized protein</fullName>
    </submittedName>
</protein>